<dbReference type="InterPro" id="IPR028098">
    <property type="entry name" value="Glyco_trans_4-like_N"/>
</dbReference>
<proteinExistence type="predicted"/>
<evidence type="ECO:0000259" key="1">
    <source>
        <dbReference type="Pfam" id="PF00534"/>
    </source>
</evidence>
<comment type="caution">
    <text evidence="3">The sequence shown here is derived from an EMBL/GenBank/DDBJ whole genome shotgun (WGS) entry which is preliminary data.</text>
</comment>
<dbReference type="GO" id="GO:0016757">
    <property type="term" value="F:glycosyltransferase activity"/>
    <property type="evidence" value="ECO:0007669"/>
    <property type="project" value="InterPro"/>
</dbReference>
<dbReference type="SUPFAM" id="SSF53756">
    <property type="entry name" value="UDP-Glycosyltransferase/glycogen phosphorylase"/>
    <property type="match status" value="1"/>
</dbReference>
<evidence type="ECO:0000259" key="2">
    <source>
        <dbReference type="Pfam" id="PF13439"/>
    </source>
</evidence>
<dbReference type="InterPro" id="IPR050194">
    <property type="entry name" value="Glycosyltransferase_grp1"/>
</dbReference>
<organism evidence="3 4">
    <name type="scientific">Candidatus Roizmanbacteria bacterium RIFCSPHIGHO2_12_FULL_41_11</name>
    <dbReference type="NCBI Taxonomy" id="1802052"/>
    <lineage>
        <taxon>Bacteria</taxon>
        <taxon>Candidatus Roizmaniibacteriota</taxon>
    </lineage>
</organism>
<dbReference type="CDD" id="cd03801">
    <property type="entry name" value="GT4_PimA-like"/>
    <property type="match status" value="1"/>
</dbReference>
<dbReference type="AlphaFoldDB" id="A0A1F7I2E0"/>
<name>A0A1F7I2E0_9BACT</name>
<dbReference type="PANTHER" id="PTHR45947">
    <property type="entry name" value="SULFOQUINOVOSYL TRANSFERASE SQD2"/>
    <property type="match status" value="1"/>
</dbReference>
<dbReference type="InterPro" id="IPR001296">
    <property type="entry name" value="Glyco_trans_1"/>
</dbReference>
<dbReference type="Pfam" id="PF00534">
    <property type="entry name" value="Glycos_transf_1"/>
    <property type="match status" value="1"/>
</dbReference>
<dbReference type="PANTHER" id="PTHR45947:SF3">
    <property type="entry name" value="SULFOQUINOVOSYL TRANSFERASE SQD2"/>
    <property type="match status" value="1"/>
</dbReference>
<gene>
    <name evidence="3" type="ORF">A3F03_04180</name>
</gene>
<protein>
    <recommendedName>
        <fullName evidence="5">Glycosyl transferase family 1 domain-containing protein</fullName>
    </recommendedName>
</protein>
<accession>A0A1F7I2E0</accession>
<dbReference type="EMBL" id="MGAC01000042">
    <property type="protein sequence ID" value="OGK37412.1"/>
    <property type="molecule type" value="Genomic_DNA"/>
</dbReference>
<dbReference type="Pfam" id="PF13439">
    <property type="entry name" value="Glyco_transf_4"/>
    <property type="match status" value="1"/>
</dbReference>
<dbReference type="Proteomes" id="UP000176803">
    <property type="component" value="Unassembled WGS sequence"/>
</dbReference>
<evidence type="ECO:0000313" key="3">
    <source>
        <dbReference type="EMBL" id="OGK37412.1"/>
    </source>
</evidence>
<reference evidence="3 4" key="1">
    <citation type="journal article" date="2016" name="Nat. Commun.">
        <title>Thousands of microbial genomes shed light on interconnected biogeochemical processes in an aquifer system.</title>
        <authorList>
            <person name="Anantharaman K."/>
            <person name="Brown C.T."/>
            <person name="Hug L.A."/>
            <person name="Sharon I."/>
            <person name="Castelle C.J."/>
            <person name="Probst A.J."/>
            <person name="Thomas B.C."/>
            <person name="Singh A."/>
            <person name="Wilkins M.J."/>
            <person name="Karaoz U."/>
            <person name="Brodie E.L."/>
            <person name="Williams K.H."/>
            <person name="Hubbard S.S."/>
            <person name="Banfield J.F."/>
        </authorList>
    </citation>
    <scope>NUCLEOTIDE SEQUENCE [LARGE SCALE GENOMIC DNA]</scope>
</reference>
<feature type="domain" description="Glycosyltransferase subfamily 4-like N-terminal" evidence="2">
    <location>
        <begin position="15"/>
        <end position="120"/>
    </location>
</feature>
<evidence type="ECO:0008006" key="5">
    <source>
        <dbReference type="Google" id="ProtNLM"/>
    </source>
</evidence>
<evidence type="ECO:0000313" key="4">
    <source>
        <dbReference type="Proteomes" id="UP000176803"/>
    </source>
</evidence>
<feature type="domain" description="Glycosyl transferase family 1" evidence="1">
    <location>
        <begin position="195"/>
        <end position="350"/>
    </location>
</feature>
<sequence length="380" mass="42802">MRIIFFSPYFYPYTSGLTTYPLAILTQLAKKHDVTVLTFRHQPTLPANENLSGLKIIRLPYLFKISKGFLSPHSLPVFWQQARRADLIFLNIPNFEGAPLAILAYLRHKPVISIFHCLVHLPNSLINNLIGFFLNLSIAIQLATSSKIIGYTKDYASHTFVGKLYMKKMLFVLPPIQKLPISDSFLSRLKKEKKSAVWIGFSGRVATEKGLEYLIQAAQELKKKIPNLSLMFAGPYGKEVSGEEKYYLHILSLLQKTSLRFQFLGNLAKKDLGAFYRAIDVLALLSVNSTEAFGMVQAESMLLGTPVIATDLPGVRVPIGLTKMGLIVKPKDVKQTAEAMIVILKNKQQYASQQLVDSAKQIFQLEKTVNFYTKLLNFIL</sequence>
<dbReference type="Gene3D" id="3.40.50.2000">
    <property type="entry name" value="Glycogen Phosphorylase B"/>
    <property type="match status" value="2"/>
</dbReference>